<proteinExistence type="predicted"/>
<sequence length="118" mass="13866">MSREDPVFLSLKWSIVIITLVNIVYTLYIFFLYFKNTSRERSVRLIIWTIAGVLFFSLGLIGAFKEDFTLMLIFGIVLILNLILGFFQTEIYKGSLLLYVILIVLTFIFAYFVHKKYN</sequence>
<comment type="caution">
    <text evidence="2">The sequence shown here is derived from an EMBL/GenBank/DDBJ whole genome shotgun (WGS) entry which is preliminary data.</text>
</comment>
<dbReference type="Proteomes" id="UP000285301">
    <property type="component" value="Unassembled WGS sequence"/>
</dbReference>
<feature type="transmembrane region" description="Helical" evidence="1">
    <location>
        <begin position="70"/>
        <end position="87"/>
    </location>
</feature>
<feature type="transmembrane region" description="Helical" evidence="1">
    <location>
        <begin position="12"/>
        <end position="33"/>
    </location>
</feature>
<evidence type="ECO:0000313" key="2">
    <source>
        <dbReference type="EMBL" id="RWS12369.1"/>
    </source>
</evidence>
<dbReference type="AlphaFoldDB" id="A0A443RAS6"/>
<dbReference type="EMBL" id="NCKU01001340">
    <property type="protein sequence ID" value="RWS12369.1"/>
    <property type="molecule type" value="Genomic_DNA"/>
</dbReference>
<reference evidence="2 3" key="1">
    <citation type="journal article" date="2018" name="Gigascience">
        <title>Genomes of trombidid mites reveal novel predicted allergens and laterally-transferred genes associated with secondary metabolism.</title>
        <authorList>
            <person name="Dong X."/>
            <person name="Chaisiri K."/>
            <person name="Xia D."/>
            <person name="Armstrong S.D."/>
            <person name="Fang Y."/>
            <person name="Donnelly M.J."/>
            <person name="Kadowaki T."/>
            <person name="McGarry J.W."/>
            <person name="Darby A.C."/>
            <person name="Makepeace B.L."/>
        </authorList>
    </citation>
    <scope>NUCLEOTIDE SEQUENCE [LARGE SCALE GENOMIC DNA]</scope>
    <source>
        <strain evidence="2">UoL-WK</strain>
    </source>
</reference>
<accession>A0A443RAS6</accession>
<name>A0A443RAS6_9ACAR</name>
<feature type="transmembrane region" description="Helical" evidence="1">
    <location>
        <begin position="96"/>
        <end position="114"/>
    </location>
</feature>
<protein>
    <submittedName>
        <fullName evidence="2">Uncharacterized protein</fullName>
    </submittedName>
</protein>
<keyword evidence="1" id="KW-0812">Transmembrane</keyword>
<keyword evidence="3" id="KW-1185">Reference proteome</keyword>
<dbReference type="OrthoDB" id="10499541at2759"/>
<evidence type="ECO:0000313" key="3">
    <source>
        <dbReference type="Proteomes" id="UP000285301"/>
    </source>
</evidence>
<evidence type="ECO:0000256" key="1">
    <source>
        <dbReference type="SAM" id="Phobius"/>
    </source>
</evidence>
<keyword evidence="1" id="KW-1133">Transmembrane helix</keyword>
<keyword evidence="1" id="KW-0472">Membrane</keyword>
<organism evidence="2 3">
    <name type="scientific">Dinothrombium tinctorium</name>
    <dbReference type="NCBI Taxonomy" id="1965070"/>
    <lineage>
        <taxon>Eukaryota</taxon>
        <taxon>Metazoa</taxon>
        <taxon>Ecdysozoa</taxon>
        <taxon>Arthropoda</taxon>
        <taxon>Chelicerata</taxon>
        <taxon>Arachnida</taxon>
        <taxon>Acari</taxon>
        <taxon>Acariformes</taxon>
        <taxon>Trombidiformes</taxon>
        <taxon>Prostigmata</taxon>
        <taxon>Anystina</taxon>
        <taxon>Parasitengona</taxon>
        <taxon>Trombidioidea</taxon>
        <taxon>Trombidiidae</taxon>
        <taxon>Dinothrombium</taxon>
    </lineage>
</organism>
<gene>
    <name evidence="2" type="ORF">B4U79_15878</name>
</gene>
<feature type="transmembrane region" description="Helical" evidence="1">
    <location>
        <begin position="45"/>
        <end position="64"/>
    </location>
</feature>